<dbReference type="AlphaFoldDB" id="A0A1B0F964"/>
<evidence type="ECO:0000256" key="4">
    <source>
        <dbReference type="ARBA" id="ARBA00022989"/>
    </source>
</evidence>
<evidence type="ECO:0000259" key="7">
    <source>
        <dbReference type="Pfam" id="PF15982"/>
    </source>
</evidence>
<reference evidence="8" key="1">
    <citation type="submission" date="2020-05" db="UniProtKB">
        <authorList>
            <consortium name="EnsemblMetazoa"/>
        </authorList>
    </citation>
    <scope>IDENTIFICATION</scope>
    <source>
        <strain evidence="8">Yale</strain>
    </source>
</reference>
<evidence type="ECO:0000256" key="6">
    <source>
        <dbReference type="SAM" id="Phobius"/>
    </source>
</evidence>
<comment type="similarity">
    <text evidence="2">Belongs to the TMEM135 family.</text>
</comment>
<evidence type="ECO:0000256" key="3">
    <source>
        <dbReference type="ARBA" id="ARBA00022692"/>
    </source>
</evidence>
<keyword evidence="4 6" id="KW-1133">Transmembrane helix</keyword>
<dbReference type="Pfam" id="PF15982">
    <property type="entry name" value="TMEM135_C_rich"/>
    <property type="match status" value="1"/>
</dbReference>
<dbReference type="PANTHER" id="PTHR12459:SF15">
    <property type="entry name" value="TRANSMEMBRANE PROTEIN 135"/>
    <property type="match status" value="1"/>
</dbReference>
<dbReference type="InterPro" id="IPR031926">
    <property type="entry name" value="TMEM135_N"/>
</dbReference>
<keyword evidence="5 6" id="KW-0472">Membrane</keyword>
<accession>A0A1B0F964</accession>
<evidence type="ECO:0000313" key="9">
    <source>
        <dbReference type="Proteomes" id="UP000092444"/>
    </source>
</evidence>
<evidence type="ECO:0000256" key="2">
    <source>
        <dbReference type="ARBA" id="ARBA00008924"/>
    </source>
</evidence>
<feature type="transmembrane region" description="Helical" evidence="6">
    <location>
        <begin position="115"/>
        <end position="136"/>
    </location>
</feature>
<sequence>MDKTKLCKNFKIFDYLLRYRSHQLFRTRSLVRCKQKRKKKKKKMGGFSKFFNEHLTTLTCREIHKGISCKKQALNTFIGSPIKSLKFLAPIAFLSLLPKIRTLNQTDLQETVRNYLIASLAFSMNGATAVCLVCLLRNLLGKLTLYTTGFIPCLLSSYCVLLIDTNAGKAAANAFYQCFIESLLRRKNVISRTVSGSKLIQTIIFVMCSGLILHGKREYNVKEVWIAAPNRLAAPNGEEKSKIHCHLHKDMSCRNHLWIGIRNYFLTGLVLDCASIFKAAASQPTSRERWSKLKHFQLFSAPLACLYIALYRSTHCFLNQFNNFSDQINHALASCCAGLCYFLYPQQSLFCFAVLQAVQTLWQLFKIENSKTTNKCFKFFLNFSYRSIMYPLIQAYLAHIYVMKPQLCSRFTVQILDNATNDQATAVMNYIQKSLQQAKNYPS</sequence>
<keyword evidence="3 6" id="KW-0812">Transmembrane</keyword>
<dbReference type="InterPro" id="IPR026749">
    <property type="entry name" value="Tmem135"/>
</dbReference>
<comment type="subcellular location">
    <subcellularLocation>
        <location evidence="1">Endomembrane system</location>
        <topology evidence="1">Multi-pass membrane protein</topology>
    </subcellularLocation>
</comment>
<protein>
    <recommendedName>
        <fullName evidence="7">Transmembrane protein 135 N-terminal domain-containing protein</fullName>
    </recommendedName>
</protein>
<evidence type="ECO:0000256" key="5">
    <source>
        <dbReference type="ARBA" id="ARBA00023136"/>
    </source>
</evidence>
<evidence type="ECO:0000256" key="1">
    <source>
        <dbReference type="ARBA" id="ARBA00004127"/>
    </source>
</evidence>
<keyword evidence="9" id="KW-1185">Reference proteome</keyword>
<dbReference type="EnsemblMetazoa" id="GMOY000017-RA">
    <property type="protein sequence ID" value="GMOY000017-PA"/>
    <property type="gene ID" value="GMOY000017"/>
</dbReference>
<dbReference type="PhylomeDB" id="A0A1B0F964"/>
<dbReference type="PANTHER" id="PTHR12459">
    <property type="entry name" value="TRANSMEMBRANE PROTEIN 135-RELATED"/>
    <property type="match status" value="1"/>
</dbReference>
<evidence type="ECO:0000313" key="8">
    <source>
        <dbReference type="EnsemblMetazoa" id="GMOY000017-PA"/>
    </source>
</evidence>
<feature type="domain" description="Transmembrane protein 135 N-terminal" evidence="7">
    <location>
        <begin position="68"/>
        <end position="170"/>
    </location>
</feature>
<name>A0A1B0F964_GLOMM</name>
<dbReference type="EMBL" id="CCAG010015194">
    <property type="status" value="NOT_ANNOTATED_CDS"/>
    <property type="molecule type" value="Genomic_DNA"/>
</dbReference>
<organism evidence="8 9">
    <name type="scientific">Glossina morsitans morsitans</name>
    <name type="common">Savannah tsetse fly</name>
    <dbReference type="NCBI Taxonomy" id="37546"/>
    <lineage>
        <taxon>Eukaryota</taxon>
        <taxon>Metazoa</taxon>
        <taxon>Ecdysozoa</taxon>
        <taxon>Arthropoda</taxon>
        <taxon>Hexapoda</taxon>
        <taxon>Insecta</taxon>
        <taxon>Pterygota</taxon>
        <taxon>Neoptera</taxon>
        <taxon>Endopterygota</taxon>
        <taxon>Diptera</taxon>
        <taxon>Brachycera</taxon>
        <taxon>Muscomorpha</taxon>
        <taxon>Hippoboscoidea</taxon>
        <taxon>Glossinidae</taxon>
        <taxon>Glossina</taxon>
    </lineage>
</organism>
<dbReference type="GO" id="GO:0012505">
    <property type="term" value="C:endomembrane system"/>
    <property type="evidence" value="ECO:0007669"/>
    <property type="project" value="UniProtKB-SubCell"/>
</dbReference>
<dbReference type="Proteomes" id="UP000092444">
    <property type="component" value="Unassembled WGS sequence"/>
</dbReference>
<dbReference type="VEuPathDB" id="VectorBase:GMOY000017"/>
<proteinExistence type="inferred from homology"/>